<keyword evidence="2" id="KW-1185">Reference proteome</keyword>
<organism evidence="1 2">
    <name type="scientific">Persephonella atlantica</name>
    <dbReference type="NCBI Taxonomy" id="2699429"/>
    <lineage>
        <taxon>Bacteria</taxon>
        <taxon>Pseudomonadati</taxon>
        <taxon>Aquificota</taxon>
        <taxon>Aquificia</taxon>
        <taxon>Aquificales</taxon>
        <taxon>Hydrogenothermaceae</taxon>
        <taxon>Persephonella</taxon>
    </lineage>
</organism>
<accession>A0ABS1GFG5</accession>
<proteinExistence type="predicted"/>
<dbReference type="RefSeq" id="WP_200673070.1">
    <property type="nucleotide sequence ID" value="NZ_JAACYA010000001.1"/>
</dbReference>
<evidence type="ECO:0000313" key="1">
    <source>
        <dbReference type="EMBL" id="MBK3331659.1"/>
    </source>
</evidence>
<dbReference type="EMBL" id="JAACYA010000001">
    <property type="protein sequence ID" value="MBK3331659.1"/>
    <property type="molecule type" value="Genomic_DNA"/>
</dbReference>
<protein>
    <submittedName>
        <fullName evidence="1">Uncharacterized protein</fullName>
    </submittedName>
</protein>
<evidence type="ECO:0000313" key="2">
    <source>
        <dbReference type="Proteomes" id="UP000772812"/>
    </source>
</evidence>
<dbReference type="Proteomes" id="UP000772812">
    <property type="component" value="Unassembled WGS sequence"/>
</dbReference>
<name>A0ABS1GFG5_9AQUI</name>
<comment type="caution">
    <text evidence="1">The sequence shown here is derived from an EMBL/GenBank/DDBJ whole genome shotgun (WGS) entry which is preliminary data.</text>
</comment>
<reference evidence="1 2" key="1">
    <citation type="journal article" date="2021" name="Syst. Appl. Microbiol.">
        <title>Persephonella atlantica sp. nov.: How to adapt to physico-chemical gradients in high temperature hydrothermal habitats.</title>
        <authorList>
            <person name="Francois D.X."/>
            <person name="Godfroy A."/>
            <person name="Mathien C."/>
            <person name="Aube J."/>
            <person name="Cathalot C."/>
            <person name="Lesongeur F."/>
            <person name="L'Haridon S."/>
            <person name="Philippon X."/>
            <person name="Roussel E.G."/>
        </authorList>
    </citation>
    <scope>NUCLEOTIDE SEQUENCE [LARGE SCALE GENOMIC DNA]</scope>
    <source>
        <strain evidence="1 2">MO1340</strain>
    </source>
</reference>
<sequence>MMKRKILSLLFGTVILASINNVKVSEVKDRELEEVYGGFYQIKIEPGKNQKIILWDEKKILQLNNKNH</sequence>
<gene>
    <name evidence="1" type="ORF">GWK41_01100</name>
</gene>